<dbReference type="AlphaFoldDB" id="A0A8T0I5V5"/>
<sequence>MIKMINYTLIWILSSTLQTWQSSRNTLDSKNQAPQETVVIGTQASSLLHQRS</sequence>
<evidence type="ECO:0000313" key="2">
    <source>
        <dbReference type="EMBL" id="KAG0578824.1"/>
    </source>
</evidence>
<dbReference type="EMBL" id="CM026424">
    <property type="protein sequence ID" value="KAG0578824.1"/>
    <property type="molecule type" value="Genomic_DNA"/>
</dbReference>
<feature type="signal peptide" evidence="1">
    <location>
        <begin position="1"/>
        <end position="22"/>
    </location>
</feature>
<gene>
    <name evidence="2" type="ORF">KC19_4G052200</name>
</gene>
<keyword evidence="1" id="KW-0732">Signal</keyword>
<protein>
    <submittedName>
        <fullName evidence="2">Uncharacterized protein</fullName>
    </submittedName>
</protein>
<feature type="chain" id="PRO_5035754946" evidence="1">
    <location>
        <begin position="23"/>
        <end position="52"/>
    </location>
</feature>
<proteinExistence type="predicted"/>
<evidence type="ECO:0000256" key="1">
    <source>
        <dbReference type="SAM" id="SignalP"/>
    </source>
</evidence>
<name>A0A8T0I5V5_CERPU</name>
<dbReference type="Proteomes" id="UP000822688">
    <property type="component" value="Chromosome 4"/>
</dbReference>
<accession>A0A8T0I5V5</accession>
<evidence type="ECO:0000313" key="3">
    <source>
        <dbReference type="Proteomes" id="UP000822688"/>
    </source>
</evidence>
<keyword evidence="3" id="KW-1185">Reference proteome</keyword>
<reference evidence="2" key="1">
    <citation type="submission" date="2020-06" db="EMBL/GenBank/DDBJ databases">
        <title>WGS assembly of Ceratodon purpureus strain R40.</title>
        <authorList>
            <person name="Carey S.B."/>
            <person name="Jenkins J."/>
            <person name="Shu S."/>
            <person name="Lovell J.T."/>
            <person name="Sreedasyam A."/>
            <person name="Maumus F."/>
            <person name="Tiley G.P."/>
            <person name="Fernandez-Pozo N."/>
            <person name="Barry K."/>
            <person name="Chen C."/>
            <person name="Wang M."/>
            <person name="Lipzen A."/>
            <person name="Daum C."/>
            <person name="Saski C.A."/>
            <person name="Payton A.C."/>
            <person name="Mcbreen J.C."/>
            <person name="Conrad R.E."/>
            <person name="Kollar L.M."/>
            <person name="Olsson S."/>
            <person name="Huttunen S."/>
            <person name="Landis J.B."/>
            <person name="Wickett N.J."/>
            <person name="Johnson M.G."/>
            <person name="Rensing S.A."/>
            <person name="Grimwood J."/>
            <person name="Schmutz J."/>
            <person name="Mcdaniel S.F."/>
        </authorList>
    </citation>
    <scope>NUCLEOTIDE SEQUENCE</scope>
    <source>
        <strain evidence="2">R40</strain>
    </source>
</reference>
<organism evidence="2 3">
    <name type="scientific">Ceratodon purpureus</name>
    <name type="common">Fire moss</name>
    <name type="synonym">Dicranum purpureum</name>
    <dbReference type="NCBI Taxonomy" id="3225"/>
    <lineage>
        <taxon>Eukaryota</taxon>
        <taxon>Viridiplantae</taxon>
        <taxon>Streptophyta</taxon>
        <taxon>Embryophyta</taxon>
        <taxon>Bryophyta</taxon>
        <taxon>Bryophytina</taxon>
        <taxon>Bryopsida</taxon>
        <taxon>Dicranidae</taxon>
        <taxon>Pseudoditrichales</taxon>
        <taxon>Ditrichaceae</taxon>
        <taxon>Ceratodon</taxon>
    </lineage>
</organism>
<comment type="caution">
    <text evidence="2">The sequence shown here is derived from an EMBL/GenBank/DDBJ whole genome shotgun (WGS) entry which is preliminary data.</text>
</comment>